<evidence type="ECO:0000256" key="4">
    <source>
        <dbReference type="ARBA" id="ARBA00023136"/>
    </source>
</evidence>
<evidence type="ECO:0000313" key="7">
    <source>
        <dbReference type="Proteomes" id="UP001300261"/>
    </source>
</evidence>
<organism evidence="6 7">
    <name type="scientific">Roseibium salinum</name>
    <dbReference type="NCBI Taxonomy" id="1604349"/>
    <lineage>
        <taxon>Bacteria</taxon>
        <taxon>Pseudomonadati</taxon>
        <taxon>Pseudomonadota</taxon>
        <taxon>Alphaproteobacteria</taxon>
        <taxon>Hyphomicrobiales</taxon>
        <taxon>Stappiaceae</taxon>
        <taxon>Roseibium</taxon>
    </lineage>
</organism>
<protein>
    <submittedName>
        <fullName evidence="6">MAPEG family protein</fullName>
    </submittedName>
</protein>
<dbReference type="Proteomes" id="UP001300261">
    <property type="component" value="Unassembled WGS sequence"/>
</dbReference>
<dbReference type="InterPro" id="IPR023352">
    <property type="entry name" value="MAPEG-like_dom_sf"/>
</dbReference>
<feature type="transmembrane region" description="Helical" evidence="5">
    <location>
        <begin position="61"/>
        <end position="86"/>
    </location>
</feature>
<evidence type="ECO:0000256" key="2">
    <source>
        <dbReference type="ARBA" id="ARBA00022692"/>
    </source>
</evidence>
<evidence type="ECO:0000313" key="6">
    <source>
        <dbReference type="EMBL" id="MCX2724100.1"/>
    </source>
</evidence>
<keyword evidence="2 5" id="KW-0812">Transmembrane</keyword>
<dbReference type="PANTHER" id="PTHR35814">
    <property type="match status" value="1"/>
</dbReference>
<keyword evidence="4 5" id="KW-0472">Membrane</keyword>
<keyword evidence="7" id="KW-1185">Reference proteome</keyword>
<feature type="transmembrane region" description="Helical" evidence="5">
    <location>
        <begin position="107"/>
        <end position="128"/>
    </location>
</feature>
<dbReference type="RefSeq" id="WP_265963842.1">
    <property type="nucleotide sequence ID" value="NZ_JAPEVI010000003.1"/>
</dbReference>
<dbReference type="InterPro" id="IPR001129">
    <property type="entry name" value="Membr-assoc_MAPEG"/>
</dbReference>
<comment type="caution">
    <text evidence="6">The sequence shown here is derived from an EMBL/GenBank/DDBJ whole genome shotgun (WGS) entry which is preliminary data.</text>
</comment>
<dbReference type="SUPFAM" id="SSF161084">
    <property type="entry name" value="MAPEG domain-like"/>
    <property type="match status" value="1"/>
</dbReference>
<evidence type="ECO:0000256" key="1">
    <source>
        <dbReference type="ARBA" id="ARBA00004370"/>
    </source>
</evidence>
<comment type="subcellular location">
    <subcellularLocation>
        <location evidence="1">Membrane</location>
    </subcellularLocation>
</comment>
<gene>
    <name evidence="6" type="ORF">ON753_17250</name>
</gene>
<keyword evidence="3 5" id="KW-1133">Transmembrane helix</keyword>
<reference evidence="6 7" key="1">
    <citation type="journal article" date="2016" name="Int. J. Syst. Evol. Microbiol.">
        <title>Labrenzia salina sp. nov., isolated from the rhizosphere of the halophyte Arthrocnemum macrostachyum.</title>
        <authorList>
            <person name="Camacho M."/>
            <person name="Redondo-Gomez S."/>
            <person name="Rodriguez-Llorente I."/>
            <person name="Rohde M."/>
            <person name="Sproer C."/>
            <person name="Schumann P."/>
            <person name="Klenk H.P."/>
            <person name="Montero-Calasanz M.D.C."/>
        </authorList>
    </citation>
    <scope>NUCLEOTIDE SEQUENCE [LARGE SCALE GENOMIC DNA]</scope>
    <source>
        <strain evidence="6 7">DSM 29163</strain>
    </source>
</reference>
<proteinExistence type="predicted"/>
<dbReference type="PANTHER" id="PTHR35814:SF1">
    <property type="entry name" value="GLUTATHIONE S-TRANSFERASE-RELATED"/>
    <property type="match status" value="1"/>
</dbReference>
<name>A0ABT3R4U4_9HYPH</name>
<evidence type="ECO:0000256" key="3">
    <source>
        <dbReference type="ARBA" id="ARBA00022989"/>
    </source>
</evidence>
<evidence type="ECO:0000256" key="5">
    <source>
        <dbReference type="SAM" id="Phobius"/>
    </source>
</evidence>
<sequence length="134" mass="14569">MPISITPLFAGLLAFFYLFLSIRVINARRTARIGVGDGGNKLLLRRIRAQGNLAEYVPFTLLLMLTVEMMGGSAWLLYVLGTMLLIGRVSHAYGVSREPEPLQFRQAGILLTFAVIFVAALADVMLAISANLAG</sequence>
<dbReference type="Gene3D" id="1.20.120.550">
    <property type="entry name" value="Membrane associated eicosanoid/glutathione metabolism-like domain"/>
    <property type="match status" value="1"/>
</dbReference>
<dbReference type="Pfam" id="PF01124">
    <property type="entry name" value="MAPEG"/>
    <property type="match status" value="1"/>
</dbReference>
<accession>A0ABT3R4U4</accession>
<dbReference type="EMBL" id="JAPEVI010000003">
    <property type="protein sequence ID" value="MCX2724100.1"/>
    <property type="molecule type" value="Genomic_DNA"/>
</dbReference>